<organism evidence="4 5">
    <name type="scientific">Arabis nemorensis</name>
    <dbReference type="NCBI Taxonomy" id="586526"/>
    <lineage>
        <taxon>Eukaryota</taxon>
        <taxon>Viridiplantae</taxon>
        <taxon>Streptophyta</taxon>
        <taxon>Embryophyta</taxon>
        <taxon>Tracheophyta</taxon>
        <taxon>Spermatophyta</taxon>
        <taxon>Magnoliopsida</taxon>
        <taxon>eudicotyledons</taxon>
        <taxon>Gunneridae</taxon>
        <taxon>Pentapetalae</taxon>
        <taxon>rosids</taxon>
        <taxon>malvids</taxon>
        <taxon>Brassicales</taxon>
        <taxon>Brassicaceae</taxon>
        <taxon>Arabideae</taxon>
        <taxon>Arabis</taxon>
    </lineage>
</organism>
<evidence type="ECO:0000256" key="2">
    <source>
        <dbReference type="ARBA" id="ARBA00022990"/>
    </source>
</evidence>
<dbReference type="GO" id="GO:0003677">
    <property type="term" value="F:DNA binding"/>
    <property type="evidence" value="ECO:0007669"/>
    <property type="project" value="InterPro"/>
</dbReference>
<dbReference type="Gene3D" id="1.10.20.10">
    <property type="entry name" value="Histone, subunit A"/>
    <property type="match status" value="1"/>
</dbReference>
<reference evidence="4" key="1">
    <citation type="submission" date="2019-07" db="EMBL/GenBank/DDBJ databases">
        <authorList>
            <person name="Dittberner H."/>
        </authorList>
    </citation>
    <scope>NUCLEOTIDE SEQUENCE [LARGE SCALE GENOMIC DNA]</scope>
</reference>
<gene>
    <name evidence="4" type="ORF">ANE_LOCUS4634</name>
</gene>
<evidence type="ECO:0000313" key="4">
    <source>
        <dbReference type="EMBL" id="VVA94189.1"/>
    </source>
</evidence>
<feature type="region of interest" description="Disordered" evidence="3">
    <location>
        <begin position="1"/>
        <end position="20"/>
    </location>
</feature>
<dbReference type="Proteomes" id="UP000489600">
    <property type="component" value="Unassembled WGS sequence"/>
</dbReference>
<accession>A0A565AZY5</accession>
<protein>
    <submittedName>
        <fullName evidence="4">Uncharacterized protein</fullName>
    </submittedName>
</protein>
<dbReference type="AlphaFoldDB" id="A0A565AZY5"/>
<comment type="caution">
    <text evidence="4">The sequence shown here is derived from an EMBL/GenBank/DDBJ whole genome shotgun (WGS) entry which is preliminary data.</text>
</comment>
<dbReference type="InterPro" id="IPR000164">
    <property type="entry name" value="Histone_H3/CENP-A"/>
</dbReference>
<dbReference type="GO" id="GO:0030527">
    <property type="term" value="F:structural constituent of chromatin"/>
    <property type="evidence" value="ECO:0007669"/>
    <property type="project" value="InterPro"/>
</dbReference>
<sequence length="87" mass="10106">MNGTHMNQTIKGRVKKPHSSCSGTVAFRDVPFYEKTAELLMCTLPFQRHVYDPGGNQFLHEVHQMQKVGEEENHLRRHRSPSYDIEP</sequence>
<keyword evidence="5" id="KW-1185">Reference proteome</keyword>
<dbReference type="PRINTS" id="PR00622">
    <property type="entry name" value="HISTONEH3"/>
</dbReference>
<name>A0A565AZY5_9BRAS</name>
<keyword evidence="2" id="KW-0007">Acetylation</keyword>
<dbReference type="EMBL" id="CABITT030000002">
    <property type="protein sequence ID" value="VVA94189.1"/>
    <property type="molecule type" value="Genomic_DNA"/>
</dbReference>
<dbReference type="GO" id="GO:0000786">
    <property type="term" value="C:nucleosome"/>
    <property type="evidence" value="ECO:0007669"/>
    <property type="project" value="InterPro"/>
</dbReference>
<dbReference type="GO" id="GO:0046982">
    <property type="term" value="F:protein heterodimerization activity"/>
    <property type="evidence" value="ECO:0007669"/>
    <property type="project" value="InterPro"/>
</dbReference>
<comment type="similarity">
    <text evidence="1">Belongs to the histone H3 family.</text>
</comment>
<evidence type="ECO:0000256" key="1">
    <source>
        <dbReference type="ARBA" id="ARBA00010343"/>
    </source>
</evidence>
<dbReference type="InterPro" id="IPR009072">
    <property type="entry name" value="Histone-fold"/>
</dbReference>
<feature type="region of interest" description="Disordered" evidence="3">
    <location>
        <begin position="67"/>
        <end position="87"/>
    </location>
</feature>
<evidence type="ECO:0000256" key="3">
    <source>
        <dbReference type="SAM" id="MobiDB-lite"/>
    </source>
</evidence>
<evidence type="ECO:0000313" key="5">
    <source>
        <dbReference type="Proteomes" id="UP000489600"/>
    </source>
</evidence>
<feature type="compositionally biased region" description="Polar residues" evidence="3">
    <location>
        <begin position="1"/>
        <end position="10"/>
    </location>
</feature>
<proteinExistence type="inferred from homology"/>